<gene>
    <name evidence="1" type="ORF">M407DRAFT_247251</name>
</gene>
<keyword evidence="2" id="KW-1185">Reference proteome</keyword>
<evidence type="ECO:0000313" key="1">
    <source>
        <dbReference type="EMBL" id="KIO15312.1"/>
    </source>
</evidence>
<protein>
    <submittedName>
        <fullName evidence="1">Uncharacterized protein</fullName>
    </submittedName>
</protein>
<evidence type="ECO:0000313" key="2">
    <source>
        <dbReference type="Proteomes" id="UP000054248"/>
    </source>
</evidence>
<dbReference type="EMBL" id="KN824232">
    <property type="protein sequence ID" value="KIO15312.1"/>
    <property type="molecule type" value="Genomic_DNA"/>
</dbReference>
<organism evidence="1 2">
    <name type="scientific">Tulasnella calospora MUT 4182</name>
    <dbReference type="NCBI Taxonomy" id="1051891"/>
    <lineage>
        <taxon>Eukaryota</taxon>
        <taxon>Fungi</taxon>
        <taxon>Dikarya</taxon>
        <taxon>Basidiomycota</taxon>
        <taxon>Agaricomycotina</taxon>
        <taxon>Agaricomycetes</taxon>
        <taxon>Cantharellales</taxon>
        <taxon>Tulasnellaceae</taxon>
        <taxon>Tulasnella</taxon>
    </lineage>
</organism>
<proteinExistence type="predicted"/>
<dbReference type="Proteomes" id="UP000054248">
    <property type="component" value="Unassembled WGS sequence"/>
</dbReference>
<reference evidence="1 2" key="1">
    <citation type="submission" date="2014-04" db="EMBL/GenBank/DDBJ databases">
        <authorList>
            <consortium name="DOE Joint Genome Institute"/>
            <person name="Kuo A."/>
            <person name="Girlanda M."/>
            <person name="Perotto S."/>
            <person name="Kohler A."/>
            <person name="Nagy L.G."/>
            <person name="Floudas D."/>
            <person name="Copeland A."/>
            <person name="Barry K.W."/>
            <person name="Cichocki N."/>
            <person name="Veneault-Fourrey C."/>
            <person name="LaButti K."/>
            <person name="Lindquist E.A."/>
            <person name="Lipzen A."/>
            <person name="Lundell T."/>
            <person name="Morin E."/>
            <person name="Murat C."/>
            <person name="Sun H."/>
            <person name="Tunlid A."/>
            <person name="Henrissat B."/>
            <person name="Grigoriev I.V."/>
            <person name="Hibbett D.S."/>
            <person name="Martin F."/>
            <person name="Nordberg H.P."/>
            <person name="Cantor M.N."/>
            <person name="Hua S.X."/>
        </authorList>
    </citation>
    <scope>NUCLEOTIDE SEQUENCE [LARGE SCALE GENOMIC DNA]</scope>
    <source>
        <strain evidence="1 2">MUT 4182</strain>
    </source>
</reference>
<dbReference type="AlphaFoldDB" id="A0A0C3L0M1"/>
<accession>A0A0C3L0M1</accession>
<reference evidence="2" key="2">
    <citation type="submission" date="2015-01" db="EMBL/GenBank/DDBJ databases">
        <title>Evolutionary Origins and Diversification of the Mycorrhizal Mutualists.</title>
        <authorList>
            <consortium name="DOE Joint Genome Institute"/>
            <consortium name="Mycorrhizal Genomics Consortium"/>
            <person name="Kohler A."/>
            <person name="Kuo A."/>
            <person name="Nagy L.G."/>
            <person name="Floudas D."/>
            <person name="Copeland A."/>
            <person name="Barry K.W."/>
            <person name="Cichocki N."/>
            <person name="Veneault-Fourrey C."/>
            <person name="LaButti K."/>
            <person name="Lindquist E.A."/>
            <person name="Lipzen A."/>
            <person name="Lundell T."/>
            <person name="Morin E."/>
            <person name="Murat C."/>
            <person name="Riley R."/>
            <person name="Ohm R."/>
            <person name="Sun H."/>
            <person name="Tunlid A."/>
            <person name="Henrissat B."/>
            <person name="Grigoriev I.V."/>
            <person name="Hibbett D.S."/>
            <person name="Martin F."/>
        </authorList>
    </citation>
    <scope>NUCLEOTIDE SEQUENCE [LARGE SCALE GENOMIC DNA]</scope>
    <source>
        <strain evidence="2">MUT 4182</strain>
    </source>
</reference>
<sequence length="57" mass="6487">MTFIRSAYTTELSFTLFSFFFSFPPVYTLLDLSASPPDLISLDGTVSSPHTPYYQRL</sequence>
<name>A0A0C3L0M1_9AGAM</name>
<dbReference type="HOGENOM" id="CLU_2998165_0_0_1"/>